<evidence type="ECO:0000259" key="3">
    <source>
        <dbReference type="PROSITE" id="PS50011"/>
    </source>
</evidence>
<reference evidence="4" key="1">
    <citation type="submission" date="2021-01" db="EMBL/GenBank/DDBJ databases">
        <authorList>
            <person name="Corre E."/>
            <person name="Pelletier E."/>
            <person name="Niang G."/>
            <person name="Scheremetjew M."/>
            <person name="Finn R."/>
            <person name="Kale V."/>
            <person name="Holt S."/>
            <person name="Cochrane G."/>
            <person name="Meng A."/>
            <person name="Brown T."/>
            <person name="Cohen L."/>
        </authorList>
    </citation>
    <scope>NUCLEOTIDE SEQUENCE</scope>
    <source>
        <strain evidence="4">CCMP1723</strain>
    </source>
</reference>
<protein>
    <recommendedName>
        <fullName evidence="3">Protein kinase domain-containing protein</fullName>
    </recommendedName>
</protein>
<dbReference type="InterPro" id="IPR011009">
    <property type="entry name" value="Kinase-like_dom_sf"/>
</dbReference>
<dbReference type="Pfam" id="PF03109">
    <property type="entry name" value="ABC1"/>
    <property type="match status" value="1"/>
</dbReference>
<evidence type="ECO:0000256" key="1">
    <source>
        <dbReference type="ARBA" id="ARBA00009670"/>
    </source>
</evidence>
<evidence type="ECO:0000313" key="4">
    <source>
        <dbReference type="EMBL" id="CAD8522599.1"/>
    </source>
</evidence>
<feature type="region of interest" description="Disordered" evidence="2">
    <location>
        <begin position="20"/>
        <end position="54"/>
    </location>
</feature>
<dbReference type="GO" id="GO:0005524">
    <property type="term" value="F:ATP binding"/>
    <property type="evidence" value="ECO:0007669"/>
    <property type="project" value="InterPro"/>
</dbReference>
<dbReference type="PANTHER" id="PTHR10566">
    <property type="entry name" value="CHAPERONE-ACTIVITY OF BC1 COMPLEX CABC1 -RELATED"/>
    <property type="match status" value="1"/>
</dbReference>
<dbReference type="EMBL" id="HBEQ01012039">
    <property type="protein sequence ID" value="CAD8522599.1"/>
    <property type="molecule type" value="Transcribed_RNA"/>
</dbReference>
<feature type="domain" description="Protein kinase" evidence="3">
    <location>
        <begin position="226"/>
        <end position="582"/>
    </location>
</feature>
<dbReference type="AlphaFoldDB" id="A0A7S0IIS8"/>
<dbReference type="PROSITE" id="PS50011">
    <property type="entry name" value="PROTEIN_KINASE_DOM"/>
    <property type="match status" value="1"/>
</dbReference>
<proteinExistence type="inferred from homology"/>
<dbReference type="PANTHER" id="PTHR10566:SF124">
    <property type="entry name" value="PROTEIN KINASE SUPERFAMILY PROTEIN"/>
    <property type="match status" value="1"/>
</dbReference>
<dbReference type="CDD" id="cd05121">
    <property type="entry name" value="ABC1_ADCK3-like"/>
    <property type="match status" value="1"/>
</dbReference>
<dbReference type="Gene3D" id="1.10.510.10">
    <property type="entry name" value="Transferase(Phosphotransferase) domain 1"/>
    <property type="match status" value="1"/>
</dbReference>
<organism evidence="4">
    <name type="scientific">Micromonas pusilla</name>
    <name type="common">Picoplanktonic green alga</name>
    <name type="synonym">Chromulina pusilla</name>
    <dbReference type="NCBI Taxonomy" id="38833"/>
    <lineage>
        <taxon>Eukaryota</taxon>
        <taxon>Viridiplantae</taxon>
        <taxon>Chlorophyta</taxon>
        <taxon>Mamiellophyceae</taxon>
        <taxon>Mamiellales</taxon>
        <taxon>Mamiellaceae</taxon>
        <taxon>Micromonas</taxon>
    </lineage>
</organism>
<dbReference type="GO" id="GO:0004672">
    <property type="term" value="F:protein kinase activity"/>
    <property type="evidence" value="ECO:0007669"/>
    <property type="project" value="InterPro"/>
</dbReference>
<sequence>MRRRALDIAATALRRGRIAVRGSSTEAGGGFGNSQGRSGGARAAGGSRGGGWGDEEHTAAIRERIRAVRASYAGDDGRAHSSSAASSSSSSPSTSVRGAVPPWSRPDRRAVYDPAAFDEYFSRRPLKVMYRFLEVVTRLSDVGARVYVKRGTIEERAARMRRHFTELGPAFVKLGQVLSTRADLLPASYCEQLGQLQDNLPPASREHALALLRRELDAPPEAFFERIPETPVAAASLAQVYRARTVDGGLDVAVKLQRPGLAESVALDATILRLIARIVRRFVRLRSDVVGIVDELVGRIFDEMDYRREADSIRRFRDTYRVGGGAGSGLEGSVRAPAVLDELSTRAVLVMEWIDGARLTDVDAVAAAGLTPSDLLERGVRCSLHQLLETGFMHSDPHPGNLLVAPDGSLVYLDFGMVVEVSPGTRRAIIRGLVGFVNRDASSLVGDLRTLDFLPLDVDHAAAVAALRGVFEASAGGAGTGEDAGGGGVVTLPSGSGVRGTNDFLGVVSQLSAALLVHDFRLPPYFARILRALAALEGTATGIDREFKVIERAYPYVLAQLLADKDPEMRDILRRLVLEPCGTSVRWSRVRRLLNAYVESGGGISGAKRKANAAGAARSEPFGGCRAAEIAAGLAAGARALASGRDYSRHEDDDAAAAAAAVRDALAYVMSPSGAPLRVTLVRDFLDALDAYLEVMEEEEDQGSGGGDPEGDAFFSAEDLKRLAETGRSVYLRAPTAWAPVVVNAVMREEACEMAGRVAQGVSERVTRDNTRRLVKRVVEHFFASKP</sequence>
<feature type="compositionally biased region" description="Gly residues" evidence="2">
    <location>
        <begin position="27"/>
        <end position="52"/>
    </location>
</feature>
<dbReference type="InterPro" id="IPR050154">
    <property type="entry name" value="UbiB_kinase"/>
</dbReference>
<evidence type="ECO:0000256" key="2">
    <source>
        <dbReference type="SAM" id="MobiDB-lite"/>
    </source>
</evidence>
<dbReference type="InterPro" id="IPR004147">
    <property type="entry name" value="ABC1_dom"/>
</dbReference>
<dbReference type="InterPro" id="IPR000719">
    <property type="entry name" value="Prot_kinase_dom"/>
</dbReference>
<feature type="region of interest" description="Disordered" evidence="2">
    <location>
        <begin position="72"/>
        <end position="105"/>
    </location>
</feature>
<gene>
    <name evidence="4" type="ORF">MCOM1403_LOCUS9686</name>
</gene>
<feature type="compositionally biased region" description="Low complexity" evidence="2">
    <location>
        <begin position="81"/>
        <end position="95"/>
    </location>
</feature>
<dbReference type="SUPFAM" id="SSF56112">
    <property type="entry name" value="Protein kinase-like (PK-like)"/>
    <property type="match status" value="1"/>
</dbReference>
<accession>A0A7S0IIS8</accession>
<comment type="similarity">
    <text evidence="1">Belongs to the protein kinase superfamily. ADCK protein kinase family.</text>
</comment>
<name>A0A7S0IIS8_MICPS</name>